<accession>A0A1Y3NZL3</accession>
<dbReference type="Proteomes" id="UP000195440">
    <property type="component" value="Unassembled WGS sequence"/>
</dbReference>
<evidence type="ECO:0000313" key="3">
    <source>
        <dbReference type="Proteomes" id="UP000195440"/>
    </source>
</evidence>
<gene>
    <name evidence="2" type="ORF">AUC60_20685</name>
</gene>
<dbReference type="Pfam" id="PF04830">
    <property type="entry name" value="DUF637"/>
    <property type="match status" value="1"/>
</dbReference>
<protein>
    <recommendedName>
        <fullName evidence="1">DUF637 domain-containing protein</fullName>
    </recommendedName>
</protein>
<dbReference type="EMBL" id="LOHF01000021">
    <property type="protein sequence ID" value="OUM71922.1"/>
    <property type="molecule type" value="Genomic_DNA"/>
</dbReference>
<comment type="caution">
    <text evidence="2">The sequence shown here is derived from an EMBL/GenBank/DDBJ whole genome shotgun (WGS) entry which is preliminary data.</text>
</comment>
<proteinExistence type="predicted"/>
<dbReference type="AlphaFoldDB" id="A0A1Y3NZL3"/>
<name>A0A1Y3NZL3_9PSED</name>
<organism evidence="2 3">
    <name type="scientific">Pseudomonas caspiana</name>
    <dbReference type="NCBI Taxonomy" id="1451454"/>
    <lineage>
        <taxon>Bacteria</taxon>
        <taxon>Pseudomonadati</taxon>
        <taxon>Pseudomonadota</taxon>
        <taxon>Gammaproteobacteria</taxon>
        <taxon>Pseudomonadales</taxon>
        <taxon>Pseudomonadaceae</taxon>
        <taxon>Pseudomonas</taxon>
    </lineage>
</organism>
<evidence type="ECO:0000259" key="1">
    <source>
        <dbReference type="Pfam" id="PF04830"/>
    </source>
</evidence>
<evidence type="ECO:0000313" key="2">
    <source>
        <dbReference type="EMBL" id="OUM71922.1"/>
    </source>
</evidence>
<sequence>MSDIGGFALHAGAEGVASGSIKTAIKGGGLSDNIVGSLVSQAGNVAAAIGFNYIDNDVQQQNVTALLNKDFAGQLLWMEGGLGRVALHALMGGAISTATGSDFASGAIAARASQAMAGVLDDVFPTHPEFREAASRIVGLTVAVLADKDVEKASWIALVADQYNRQLRSTEREMARALAEKSGGKFTAQQIEDQLRISYITGTEIYPTKYMVANNAGIYDTGGGLD</sequence>
<keyword evidence="3" id="KW-1185">Reference proteome</keyword>
<reference evidence="2 3" key="1">
    <citation type="journal article" date="2017" name="Syst. Appl. Microbiol.">
        <title>Pseudomonas caspiana sp. nov., a citrus pathogen in the Pseudomonas syringae phylogenetic group.</title>
        <authorList>
            <person name="Busquets A."/>
            <person name="Gomila M."/>
            <person name="Beiki F."/>
            <person name="Mulet M."/>
            <person name="Rahimian H."/>
            <person name="Garcia-Valdes E."/>
            <person name="Lalucat J."/>
        </authorList>
    </citation>
    <scope>NUCLEOTIDE SEQUENCE [LARGE SCALE GENOMIC DNA]</scope>
    <source>
        <strain evidence="2 3">FBF102</strain>
    </source>
</reference>
<dbReference type="InterPro" id="IPR006915">
    <property type="entry name" value="DUF637_hemagglutn_put"/>
</dbReference>
<feature type="domain" description="DUF637" evidence="1">
    <location>
        <begin position="6"/>
        <end position="110"/>
    </location>
</feature>